<sequence length="448" mass="48792">MRGHEQAPPGPAGPQHRPPGRPFAAQAAAPAPPTRRAPTPQTIIALQRGVGNAAVARLLRDDGPPPAVQRALWVTHHDPTAVSSSKDESRGTTTEISDPVELIELLRFSSSQSPLDLDVLDDAEALVLEITRAYVASSTPIRITLDELESDIKKRLTLIKYMRFINGDDSPFSYSSANEWTMPKGWRSIRAKGADDDEERPTIHENVAYLSEGDHHSVIKDLFRGGRDEAFYTDCSFVITALHYRALAEALNPAEFNARYPKGVVLHPAGYGLDLPGEQHWENNAPLVHGPNPAVSPVPLSGISGPADLVPGDWVYFENFSTYDATHADTANWAGEHSLYMGDGTFQGFGSDTDPCSYQEMVRKLISAYNTGLEDGAARRTDLEKSPRSISGQLPGITGVWRLRKVVDGAAAHVEQADSDADSDTDEKTHSVAPTKGKKRKKKKRGGH</sequence>
<keyword evidence="5" id="KW-1185">Reference proteome</keyword>
<keyword evidence="1" id="KW-0808">Transferase</keyword>
<dbReference type="Pfam" id="PF20085">
    <property type="entry name" value="TGL"/>
    <property type="match status" value="1"/>
</dbReference>
<accession>A0ABN1W4W1</accession>
<name>A0ABN1W4W1_9ACTN</name>
<feature type="compositionally biased region" description="Basic residues" evidence="3">
    <location>
        <begin position="436"/>
        <end position="448"/>
    </location>
</feature>
<feature type="compositionally biased region" description="Pro residues" evidence="3">
    <location>
        <begin position="8"/>
        <end position="21"/>
    </location>
</feature>
<dbReference type="InterPro" id="IPR020916">
    <property type="entry name" value="Gln_gamma-glutamylTfrase_bac"/>
</dbReference>
<proteinExistence type="predicted"/>
<evidence type="ECO:0000256" key="1">
    <source>
        <dbReference type="ARBA" id="ARBA00022679"/>
    </source>
</evidence>
<keyword evidence="2" id="KW-0749">Sporulation</keyword>
<evidence type="ECO:0000256" key="3">
    <source>
        <dbReference type="SAM" id="MobiDB-lite"/>
    </source>
</evidence>
<evidence type="ECO:0000313" key="5">
    <source>
        <dbReference type="Proteomes" id="UP001500037"/>
    </source>
</evidence>
<reference evidence="4 5" key="1">
    <citation type="journal article" date="2019" name="Int. J. Syst. Evol. Microbiol.">
        <title>The Global Catalogue of Microorganisms (GCM) 10K type strain sequencing project: providing services to taxonomists for standard genome sequencing and annotation.</title>
        <authorList>
            <consortium name="The Broad Institute Genomics Platform"/>
            <consortium name="The Broad Institute Genome Sequencing Center for Infectious Disease"/>
            <person name="Wu L."/>
            <person name="Ma J."/>
        </authorList>
    </citation>
    <scope>NUCLEOTIDE SEQUENCE [LARGE SCALE GENOMIC DNA]</scope>
    <source>
        <strain evidence="4 5">JCM 13004</strain>
    </source>
</reference>
<dbReference type="Proteomes" id="UP001500037">
    <property type="component" value="Unassembled WGS sequence"/>
</dbReference>
<organism evidence="4 5">
    <name type="scientific">Kitasatospora nipponensis</name>
    <dbReference type="NCBI Taxonomy" id="258049"/>
    <lineage>
        <taxon>Bacteria</taxon>
        <taxon>Bacillati</taxon>
        <taxon>Actinomycetota</taxon>
        <taxon>Actinomycetes</taxon>
        <taxon>Kitasatosporales</taxon>
        <taxon>Streptomycetaceae</taxon>
        <taxon>Kitasatospora</taxon>
    </lineage>
</organism>
<protein>
    <submittedName>
        <fullName evidence="4">Uncharacterized protein</fullName>
    </submittedName>
</protein>
<feature type="region of interest" description="Disordered" evidence="3">
    <location>
        <begin position="412"/>
        <end position="448"/>
    </location>
</feature>
<gene>
    <name evidence="4" type="ORF">GCM10009665_27340</name>
</gene>
<evidence type="ECO:0000256" key="2">
    <source>
        <dbReference type="ARBA" id="ARBA00022969"/>
    </source>
</evidence>
<evidence type="ECO:0000313" key="4">
    <source>
        <dbReference type="EMBL" id="GAA1235694.1"/>
    </source>
</evidence>
<dbReference type="RefSeq" id="WP_344441747.1">
    <property type="nucleotide sequence ID" value="NZ_BAAALF010000038.1"/>
</dbReference>
<dbReference type="EMBL" id="BAAALF010000038">
    <property type="protein sequence ID" value="GAA1235694.1"/>
    <property type="molecule type" value="Genomic_DNA"/>
</dbReference>
<comment type="caution">
    <text evidence="4">The sequence shown here is derived from an EMBL/GenBank/DDBJ whole genome shotgun (WGS) entry which is preliminary data.</text>
</comment>
<feature type="region of interest" description="Disordered" evidence="3">
    <location>
        <begin position="1"/>
        <end position="40"/>
    </location>
</feature>